<gene>
    <name evidence="2" type="ORF">N8I77_007405</name>
</gene>
<name>A0AAD9W1C2_PHOAM</name>
<comment type="caution">
    <text evidence="2">The sequence shown here is derived from an EMBL/GenBank/DDBJ whole genome shotgun (WGS) entry which is preliminary data.</text>
</comment>
<evidence type="ECO:0000313" key="2">
    <source>
        <dbReference type="EMBL" id="KAK2604478.1"/>
    </source>
</evidence>
<protein>
    <submittedName>
        <fullName evidence="2">Uncharacterized protein</fullName>
    </submittedName>
</protein>
<dbReference type="InterPro" id="IPR019405">
    <property type="entry name" value="Lactonase_7-beta_prop"/>
</dbReference>
<accession>A0AAD9W1C2</accession>
<organism evidence="2 3">
    <name type="scientific">Phomopsis amygdali</name>
    <name type="common">Fusicoccum amygdali</name>
    <dbReference type="NCBI Taxonomy" id="1214568"/>
    <lineage>
        <taxon>Eukaryota</taxon>
        <taxon>Fungi</taxon>
        <taxon>Dikarya</taxon>
        <taxon>Ascomycota</taxon>
        <taxon>Pezizomycotina</taxon>
        <taxon>Sordariomycetes</taxon>
        <taxon>Sordariomycetidae</taxon>
        <taxon>Diaporthales</taxon>
        <taxon>Diaporthaceae</taxon>
        <taxon>Diaporthe</taxon>
    </lineage>
</organism>
<dbReference type="Pfam" id="PF10282">
    <property type="entry name" value="Lactonase"/>
    <property type="match status" value="1"/>
</dbReference>
<dbReference type="GO" id="GO:0017057">
    <property type="term" value="F:6-phosphogluconolactonase activity"/>
    <property type="evidence" value="ECO:0007669"/>
    <property type="project" value="TreeGrafter"/>
</dbReference>
<dbReference type="PANTHER" id="PTHR30344">
    <property type="entry name" value="6-PHOSPHOGLUCONOLACTONASE-RELATED"/>
    <property type="match status" value="1"/>
</dbReference>
<evidence type="ECO:0000313" key="3">
    <source>
        <dbReference type="Proteomes" id="UP001265746"/>
    </source>
</evidence>
<keyword evidence="3" id="KW-1185">Reference proteome</keyword>
<dbReference type="EMBL" id="JAUJFL010000004">
    <property type="protein sequence ID" value="KAK2604478.1"/>
    <property type="molecule type" value="Genomic_DNA"/>
</dbReference>
<proteinExistence type="inferred from homology"/>
<dbReference type="PANTHER" id="PTHR30344:SF7">
    <property type="entry name" value="DUF2415 DOMAIN-CONTAINING PROTEIN"/>
    <property type="match status" value="1"/>
</dbReference>
<sequence>MKRTLLISGKRANFTTLVLDVDKKELSIVADYPGPFNVSWVEPSSSHGNVDCLIGLSEGDDSGLLYTFEIDHAQKVCKITSQKSTTGAPAHFLGIVIHTRWVVITLRDRSALALSTYYGGSVALYPIWITENAGILFTNDPRTEVLPEFPYKVLGHEKLMYVIGELSHTVVAFDLSSSPAEDIQPIDGFAPNVVPPSVDPGHQLMMDSAEICIHPNIPNVLYVSNRWERHIAELEPHLENVPKELPPGDAIAIILLSDDGKKVQDTRHVRTNLDTIRGMRLSEDGSYVVVCGQEGGGVEVYGIGGDRGEVWNLVASLNESLESGIKHAVWL</sequence>
<dbReference type="Proteomes" id="UP001265746">
    <property type="component" value="Unassembled WGS sequence"/>
</dbReference>
<dbReference type="SUPFAM" id="SSF75011">
    <property type="entry name" value="3-carboxy-cis,cis-mucoante lactonizing enzyme"/>
    <property type="match status" value="1"/>
</dbReference>
<dbReference type="AlphaFoldDB" id="A0AAD9W1C2"/>
<dbReference type="InterPro" id="IPR015943">
    <property type="entry name" value="WD40/YVTN_repeat-like_dom_sf"/>
</dbReference>
<reference evidence="2" key="1">
    <citation type="submission" date="2023-06" db="EMBL/GenBank/DDBJ databases">
        <authorList>
            <person name="Noh H."/>
        </authorList>
    </citation>
    <scope>NUCLEOTIDE SEQUENCE</scope>
    <source>
        <strain evidence="2">DUCC20226</strain>
    </source>
</reference>
<evidence type="ECO:0000256" key="1">
    <source>
        <dbReference type="ARBA" id="ARBA00005564"/>
    </source>
</evidence>
<dbReference type="InterPro" id="IPR050282">
    <property type="entry name" value="Cycloisomerase_2"/>
</dbReference>
<dbReference type="Gene3D" id="2.130.10.10">
    <property type="entry name" value="YVTN repeat-like/Quinoprotein amine dehydrogenase"/>
    <property type="match status" value="1"/>
</dbReference>
<comment type="similarity">
    <text evidence="1">Belongs to the cycloisomerase 2 family.</text>
</comment>